<proteinExistence type="predicted"/>
<gene>
    <name evidence="2" type="ORF">I2456_17725</name>
</gene>
<dbReference type="GO" id="GO:0046872">
    <property type="term" value="F:metal ion binding"/>
    <property type="evidence" value="ECO:0007669"/>
    <property type="project" value="InterPro"/>
</dbReference>
<accession>A0AAX1JJX1</accession>
<dbReference type="Pfam" id="PF00403">
    <property type="entry name" value="HMA"/>
    <property type="match status" value="1"/>
</dbReference>
<dbReference type="EMBL" id="CP065047">
    <property type="protein sequence ID" value="QPI40811.1"/>
    <property type="molecule type" value="Genomic_DNA"/>
</dbReference>
<dbReference type="Gene3D" id="3.30.70.100">
    <property type="match status" value="1"/>
</dbReference>
<dbReference type="InterPro" id="IPR036163">
    <property type="entry name" value="HMA_dom_sf"/>
</dbReference>
<feature type="domain" description="HMA" evidence="1">
    <location>
        <begin position="2"/>
        <end position="67"/>
    </location>
</feature>
<organism evidence="2 3">
    <name type="scientific">Mycobacterium kubicae</name>
    <dbReference type="NCBI Taxonomy" id="120959"/>
    <lineage>
        <taxon>Bacteria</taxon>
        <taxon>Bacillati</taxon>
        <taxon>Actinomycetota</taxon>
        <taxon>Actinomycetes</taxon>
        <taxon>Mycobacteriales</taxon>
        <taxon>Mycobacteriaceae</taxon>
        <taxon>Mycobacterium</taxon>
        <taxon>Mycobacterium simiae complex</taxon>
    </lineage>
</organism>
<dbReference type="InterPro" id="IPR006121">
    <property type="entry name" value="HMA_dom"/>
</dbReference>
<protein>
    <submittedName>
        <fullName evidence="2">Heavy-metal-associated domain-containing protein</fullName>
    </submittedName>
</protein>
<dbReference type="Proteomes" id="UP000663583">
    <property type="component" value="Chromosome"/>
</dbReference>
<evidence type="ECO:0000259" key="1">
    <source>
        <dbReference type="PROSITE" id="PS50846"/>
    </source>
</evidence>
<evidence type="ECO:0000313" key="2">
    <source>
        <dbReference type="EMBL" id="QPI40811.1"/>
    </source>
</evidence>
<dbReference type="KEGG" id="mku:I2456_17725"/>
<name>A0AAX1JJX1_9MYCO</name>
<dbReference type="AlphaFoldDB" id="A0AAX1JJX1"/>
<dbReference type="PROSITE" id="PS50846">
    <property type="entry name" value="HMA_2"/>
    <property type="match status" value="1"/>
</dbReference>
<dbReference type="CDD" id="cd00371">
    <property type="entry name" value="HMA"/>
    <property type="match status" value="1"/>
</dbReference>
<sequence length="92" mass="9848">MASTTLSLPGIASQMCKAALEGIVTPIAGVGAVRVDLPTKTITIHHDHRASSRRLIEAIEEQGYHVAAPLVTNTREQTPNHHWLGFVDGDGI</sequence>
<evidence type="ECO:0000313" key="3">
    <source>
        <dbReference type="Proteomes" id="UP000663583"/>
    </source>
</evidence>
<dbReference type="SUPFAM" id="SSF55008">
    <property type="entry name" value="HMA, heavy metal-associated domain"/>
    <property type="match status" value="1"/>
</dbReference>
<reference evidence="2" key="1">
    <citation type="submission" date="2020-11" db="EMBL/GenBank/DDBJ databases">
        <title>Intraspecies plasmid and genomic variation of Mycobacterium kubicae revealed by the complete genome sequences of two clinical isolates.</title>
        <authorList>
            <person name="Hendrix J.R."/>
            <person name="Epperson L.E."/>
            <person name="Honda J.R."/>
            <person name="Strong M."/>
        </authorList>
    </citation>
    <scope>NUCLEOTIDE SEQUENCE</scope>
    <source>
        <strain evidence="2">JCM 13573</strain>
    </source>
</reference>